<sequence>MTTVSVANAKSHLSELIAKSAYAHERFIITKRDKPVAALVSLEDLQIIEQHEERQGLASLVGQWKDFEEVGEQISDLHQLRKDAGTRKDVSL</sequence>
<dbReference type="InterPro" id="IPR036165">
    <property type="entry name" value="YefM-like_sf"/>
</dbReference>
<evidence type="ECO:0000313" key="3">
    <source>
        <dbReference type="EMBL" id="RWX44124.1"/>
    </source>
</evidence>
<keyword evidence="4" id="KW-1185">Reference proteome</keyword>
<dbReference type="SUPFAM" id="SSF143120">
    <property type="entry name" value="YefM-like"/>
    <property type="match status" value="1"/>
</dbReference>
<reference evidence="3 4" key="1">
    <citation type="submission" date="2017-01" db="EMBL/GenBank/DDBJ databases">
        <title>The cable genome- insights into the physiology and evolution of filamentous bacteria capable of sulfide oxidation via long distance electron transfer.</title>
        <authorList>
            <person name="Schreiber L."/>
            <person name="Bjerg J.T."/>
            <person name="Boggild A."/>
            <person name="Van De Vossenberg J."/>
            <person name="Meysman F."/>
            <person name="Nielsen L.P."/>
            <person name="Schramm A."/>
            <person name="Kjeldsen K.U."/>
        </authorList>
    </citation>
    <scope>NUCLEOTIDE SEQUENCE [LARGE SCALE GENOMIC DNA]</scope>
    <source>
        <strain evidence="3">MCF</strain>
    </source>
</reference>
<comment type="caution">
    <text evidence="3">The sequence shown here is derived from an EMBL/GenBank/DDBJ whole genome shotgun (WGS) entry which is preliminary data.</text>
</comment>
<dbReference type="Gene3D" id="3.40.1620.10">
    <property type="entry name" value="YefM-like domain"/>
    <property type="match status" value="1"/>
</dbReference>
<organism evidence="3 4">
    <name type="scientific">Candidatus Electrothrix aarhusensis</name>
    <dbReference type="NCBI Taxonomy" id="1859131"/>
    <lineage>
        <taxon>Bacteria</taxon>
        <taxon>Pseudomonadati</taxon>
        <taxon>Thermodesulfobacteriota</taxon>
        <taxon>Desulfobulbia</taxon>
        <taxon>Desulfobulbales</taxon>
        <taxon>Desulfobulbaceae</taxon>
        <taxon>Candidatus Electrothrix</taxon>
    </lineage>
</organism>
<gene>
    <name evidence="3" type="ORF">H206_02682</name>
</gene>
<evidence type="ECO:0000256" key="2">
    <source>
        <dbReference type="RuleBase" id="RU362080"/>
    </source>
</evidence>
<dbReference type="NCBIfam" id="TIGR01552">
    <property type="entry name" value="phd_fam"/>
    <property type="match status" value="1"/>
</dbReference>
<dbReference type="AlphaFoldDB" id="A0A3S3SJG5"/>
<dbReference type="EMBL" id="MTKO01000102">
    <property type="protein sequence ID" value="RWX44124.1"/>
    <property type="molecule type" value="Genomic_DNA"/>
</dbReference>
<evidence type="ECO:0000313" key="4">
    <source>
        <dbReference type="Proteomes" id="UP000287853"/>
    </source>
</evidence>
<proteinExistence type="inferred from homology"/>
<dbReference type="Pfam" id="PF02604">
    <property type="entry name" value="PhdYeFM_antitox"/>
    <property type="match status" value="1"/>
</dbReference>
<protein>
    <recommendedName>
        <fullName evidence="2">Antitoxin</fullName>
    </recommendedName>
</protein>
<dbReference type="Proteomes" id="UP000287853">
    <property type="component" value="Unassembled WGS sequence"/>
</dbReference>
<dbReference type="InterPro" id="IPR006442">
    <property type="entry name" value="Antitoxin_Phd/YefM"/>
</dbReference>
<comment type="similarity">
    <text evidence="1 2">Belongs to the phD/YefM antitoxin family.</text>
</comment>
<evidence type="ECO:0000256" key="1">
    <source>
        <dbReference type="ARBA" id="ARBA00009981"/>
    </source>
</evidence>
<comment type="function">
    <text evidence="2">Antitoxin component of a type II toxin-antitoxin (TA) system.</text>
</comment>
<accession>A0A3S3SJG5</accession>
<name>A0A3S3SJG5_9BACT</name>